<dbReference type="Proteomes" id="UP000077857">
    <property type="component" value="Unassembled WGS sequence"/>
</dbReference>
<evidence type="ECO:0000313" key="9">
    <source>
        <dbReference type="EMBL" id="OAI13764.1"/>
    </source>
</evidence>
<evidence type="ECO:0000256" key="3">
    <source>
        <dbReference type="ARBA" id="ARBA00018111"/>
    </source>
</evidence>
<keyword evidence="4 5" id="KW-0963">Cytoplasm</keyword>
<dbReference type="Pfam" id="PF21982">
    <property type="entry name" value="RecX_HTH1"/>
    <property type="match status" value="1"/>
</dbReference>
<comment type="subcellular location">
    <subcellularLocation>
        <location evidence="1 5">Cytoplasm</location>
    </subcellularLocation>
</comment>
<evidence type="ECO:0000313" key="10">
    <source>
        <dbReference type="Proteomes" id="UP000077857"/>
    </source>
</evidence>
<evidence type="ECO:0000259" key="8">
    <source>
        <dbReference type="Pfam" id="PF21982"/>
    </source>
</evidence>
<gene>
    <name evidence="5" type="primary">recX</name>
    <name evidence="9" type="ORF">A1507_16830</name>
</gene>
<organism evidence="9 10">
    <name type="scientific">Methylomonas koyamae</name>
    <dbReference type="NCBI Taxonomy" id="702114"/>
    <lineage>
        <taxon>Bacteria</taxon>
        <taxon>Pseudomonadati</taxon>
        <taxon>Pseudomonadota</taxon>
        <taxon>Gammaproteobacteria</taxon>
        <taxon>Methylococcales</taxon>
        <taxon>Methylococcaceae</taxon>
        <taxon>Methylomonas</taxon>
    </lineage>
</organism>
<evidence type="ECO:0000256" key="1">
    <source>
        <dbReference type="ARBA" id="ARBA00004496"/>
    </source>
</evidence>
<dbReference type="EMBL" id="LUUJ01000096">
    <property type="protein sequence ID" value="OAI13764.1"/>
    <property type="molecule type" value="Genomic_DNA"/>
</dbReference>
<comment type="function">
    <text evidence="5">Modulates RecA activity.</text>
</comment>
<protein>
    <recommendedName>
        <fullName evidence="3 5">Regulatory protein RecX</fullName>
    </recommendedName>
</protein>
<evidence type="ECO:0000259" key="6">
    <source>
        <dbReference type="Pfam" id="PF02631"/>
    </source>
</evidence>
<proteinExistence type="inferred from homology"/>
<dbReference type="InterPro" id="IPR053925">
    <property type="entry name" value="RecX_HTH_3rd"/>
</dbReference>
<comment type="similarity">
    <text evidence="2 5">Belongs to the RecX family.</text>
</comment>
<dbReference type="AlphaFoldDB" id="A0A177N852"/>
<feature type="domain" description="RecX first three-helical" evidence="8">
    <location>
        <begin position="4"/>
        <end position="40"/>
    </location>
</feature>
<reference evidence="9 10" key="1">
    <citation type="submission" date="2016-03" db="EMBL/GenBank/DDBJ databases">
        <authorList>
            <person name="Ploux O."/>
        </authorList>
    </citation>
    <scope>NUCLEOTIDE SEQUENCE [LARGE SCALE GENOMIC DNA]</scope>
    <source>
        <strain evidence="9 10">R-45378</strain>
    </source>
</reference>
<evidence type="ECO:0000259" key="7">
    <source>
        <dbReference type="Pfam" id="PF21981"/>
    </source>
</evidence>
<name>A0A177N852_9GAMM</name>
<feature type="domain" description="RecX third three-helical" evidence="7">
    <location>
        <begin position="96"/>
        <end position="136"/>
    </location>
</feature>
<evidence type="ECO:0000256" key="2">
    <source>
        <dbReference type="ARBA" id="ARBA00009695"/>
    </source>
</evidence>
<dbReference type="InterPro" id="IPR053924">
    <property type="entry name" value="RecX_HTH_2nd"/>
</dbReference>
<dbReference type="GO" id="GO:0006282">
    <property type="term" value="P:regulation of DNA repair"/>
    <property type="evidence" value="ECO:0007669"/>
    <property type="project" value="UniProtKB-UniRule"/>
</dbReference>
<dbReference type="InterPro" id="IPR053926">
    <property type="entry name" value="RecX_HTH_1st"/>
</dbReference>
<dbReference type="Pfam" id="PF02631">
    <property type="entry name" value="RecX_HTH2"/>
    <property type="match status" value="1"/>
</dbReference>
<sequence length="149" mass="17459">MEAVCLRLLARREHSRRELLDKLALRGFERDEAGPVIDELTEHNWQNDDRYAECYVRDRIAKGYGPIRIAYELQQRGISDTDLDAQAEEHGGWSNLALDVYLRKYDEEKSLTPNEWTKRSRFLQQRGFSGEMIKRVFAELKIKLNSRGG</sequence>
<evidence type="ECO:0000256" key="5">
    <source>
        <dbReference type="HAMAP-Rule" id="MF_01114"/>
    </source>
</evidence>
<dbReference type="InterPro" id="IPR036388">
    <property type="entry name" value="WH-like_DNA-bd_sf"/>
</dbReference>
<evidence type="ECO:0000256" key="4">
    <source>
        <dbReference type="ARBA" id="ARBA00022490"/>
    </source>
</evidence>
<feature type="domain" description="RecX second three-helical" evidence="6">
    <location>
        <begin position="47"/>
        <end position="84"/>
    </location>
</feature>
<dbReference type="PANTHER" id="PTHR33602:SF1">
    <property type="entry name" value="REGULATORY PROTEIN RECX FAMILY PROTEIN"/>
    <property type="match status" value="1"/>
</dbReference>
<dbReference type="Gene3D" id="1.10.10.10">
    <property type="entry name" value="Winged helix-like DNA-binding domain superfamily/Winged helix DNA-binding domain"/>
    <property type="match status" value="3"/>
</dbReference>
<dbReference type="PANTHER" id="PTHR33602">
    <property type="entry name" value="REGULATORY PROTEIN RECX FAMILY PROTEIN"/>
    <property type="match status" value="1"/>
</dbReference>
<accession>A0A177N852</accession>
<comment type="caution">
    <text evidence="9">The sequence shown here is derived from an EMBL/GenBank/DDBJ whole genome shotgun (WGS) entry which is preliminary data.</text>
</comment>
<dbReference type="GO" id="GO:0005737">
    <property type="term" value="C:cytoplasm"/>
    <property type="evidence" value="ECO:0007669"/>
    <property type="project" value="UniProtKB-SubCell"/>
</dbReference>
<dbReference type="HAMAP" id="MF_01114">
    <property type="entry name" value="RecX"/>
    <property type="match status" value="1"/>
</dbReference>
<dbReference type="Pfam" id="PF21981">
    <property type="entry name" value="RecX_HTH3"/>
    <property type="match status" value="1"/>
</dbReference>
<dbReference type="InterPro" id="IPR003783">
    <property type="entry name" value="Regulatory_RecX"/>
</dbReference>